<reference evidence="1 2" key="1">
    <citation type="submission" date="2016-11" db="EMBL/GenBank/DDBJ databases">
        <title>Mixed transmission modes and dynamic genome evolution in an obligate animal-bacterial symbiosis.</title>
        <authorList>
            <person name="Russell S.L."/>
            <person name="Corbett-Detig R.B."/>
            <person name="Cavanaugh C.M."/>
        </authorList>
    </citation>
    <scope>NUCLEOTIDE SEQUENCE [LARGE SCALE GENOMIC DNA]</scope>
    <source>
        <strain evidence="1">Se-Cadez</strain>
    </source>
</reference>
<dbReference type="OrthoDB" id="7061096at2"/>
<protein>
    <recommendedName>
        <fullName evidence="3">Lipoprotein</fullName>
    </recommendedName>
</protein>
<comment type="caution">
    <text evidence="1">The sequence shown here is derived from an EMBL/GenBank/DDBJ whole genome shotgun (WGS) entry which is preliminary data.</text>
</comment>
<evidence type="ECO:0008006" key="3">
    <source>
        <dbReference type="Google" id="ProtNLM"/>
    </source>
</evidence>
<accession>A0A1T2KSY2</accession>
<dbReference type="AlphaFoldDB" id="A0A1T2KSY2"/>
<dbReference type="RefSeq" id="WP_078487811.1">
    <property type="nucleotide sequence ID" value="NZ_MPRJ01000066.1"/>
</dbReference>
<name>A0A1T2KSY2_9GAMM</name>
<keyword evidence="2" id="KW-1185">Reference proteome</keyword>
<sequence length="197" mass="22118">MTGCSTTQVHSSSKQHILKLEAGDLACDGVAFLTPSTVTGKEEDKQTFALVFTETLQAKRPDIRFKSLPHTLCSINRANLANDDKQMVIDYRVTGIFNRETLARIGEATDTRYIAQLKLSYFLQYSKGRFSAMGIRLFETKQAHVRLFLQIWDAQNGAISWEAVEELNFAYDTSTEDPVSFNLIVKEAAGNMIDKLP</sequence>
<evidence type="ECO:0000313" key="1">
    <source>
        <dbReference type="EMBL" id="OOZ35922.1"/>
    </source>
</evidence>
<dbReference type="Proteomes" id="UP000190896">
    <property type="component" value="Unassembled WGS sequence"/>
</dbReference>
<dbReference type="EMBL" id="MPRJ01000066">
    <property type="protein sequence ID" value="OOZ35922.1"/>
    <property type="molecule type" value="Genomic_DNA"/>
</dbReference>
<organism evidence="1 2">
    <name type="scientific">Solemya velesiana gill symbiont</name>
    <dbReference type="NCBI Taxonomy" id="1918948"/>
    <lineage>
        <taxon>Bacteria</taxon>
        <taxon>Pseudomonadati</taxon>
        <taxon>Pseudomonadota</taxon>
        <taxon>Gammaproteobacteria</taxon>
        <taxon>sulfur-oxidizing symbionts</taxon>
    </lineage>
</organism>
<evidence type="ECO:0000313" key="2">
    <source>
        <dbReference type="Proteomes" id="UP000190896"/>
    </source>
</evidence>
<gene>
    <name evidence="1" type="ORF">BOW51_09695</name>
</gene>
<proteinExistence type="predicted"/>